<protein>
    <submittedName>
        <fullName evidence="7">Radical SAM domain protein</fullName>
    </submittedName>
</protein>
<dbReference type="AlphaFoldDB" id="A0A2N9LK79"/>
<keyword evidence="5" id="KW-0411">Iron-sulfur</keyword>
<evidence type="ECO:0000256" key="2">
    <source>
        <dbReference type="ARBA" id="ARBA00022691"/>
    </source>
</evidence>
<dbReference type="GO" id="GO:0003824">
    <property type="term" value="F:catalytic activity"/>
    <property type="evidence" value="ECO:0007669"/>
    <property type="project" value="InterPro"/>
</dbReference>
<dbReference type="InterPro" id="IPR013785">
    <property type="entry name" value="Aldolase_TIM"/>
</dbReference>
<proteinExistence type="predicted"/>
<dbReference type="PROSITE" id="PS51918">
    <property type="entry name" value="RADICAL_SAM"/>
    <property type="match status" value="1"/>
</dbReference>
<dbReference type="Gene3D" id="3.20.20.70">
    <property type="entry name" value="Aldolase class I"/>
    <property type="match status" value="1"/>
</dbReference>
<evidence type="ECO:0000313" key="7">
    <source>
        <dbReference type="EMBL" id="SPE23646.1"/>
    </source>
</evidence>
<accession>A0A2N9LK79</accession>
<evidence type="ECO:0000256" key="5">
    <source>
        <dbReference type="ARBA" id="ARBA00023014"/>
    </source>
</evidence>
<dbReference type="CDD" id="cd01335">
    <property type="entry name" value="Radical_SAM"/>
    <property type="match status" value="1"/>
</dbReference>
<dbReference type="EMBL" id="OKRB01000098">
    <property type="protein sequence ID" value="SPE23646.1"/>
    <property type="molecule type" value="Genomic_DNA"/>
</dbReference>
<evidence type="ECO:0000259" key="6">
    <source>
        <dbReference type="PROSITE" id="PS51918"/>
    </source>
</evidence>
<dbReference type="InterPro" id="IPR050377">
    <property type="entry name" value="Radical_SAM_PqqE_MftC-like"/>
</dbReference>
<dbReference type="CDD" id="cd21109">
    <property type="entry name" value="SPASM"/>
    <property type="match status" value="1"/>
</dbReference>
<dbReference type="OrthoDB" id="9808591at2"/>
<sequence>MHASLPGGSPHLGSKVAAERLLRLPILLLHVHEHCNCRCLMCDIWKKEDGKELDLEDFARHRESLVRLGVREVVLTGGEALLHRGFAQLCSFLHDCGVRVTLLTTGLLLAKRADAVAEGVDEIIVSIDGPEQIHDQVRRVKGAYQLIGKGIEEVRQRKSTMPVHARSTVQKTNCRFLRQTVAGAKSLSMDSISFLATDLTSEAFNRELVWPIERQDQVALSREQVRELKIEMEALIRENAGDIRSKYIVESPEKLRRIVRRFHEHLGDCAPVAPMCNAPWVSAVVEVDGSVRPCFFHQKIGSLEGKTLEEVINGEEARRFRASLDVAENPTCQKCVCSLHWTDDRRMSQRPGDPRSTPLL</sequence>
<dbReference type="SFLD" id="SFLDS00029">
    <property type="entry name" value="Radical_SAM"/>
    <property type="match status" value="1"/>
</dbReference>
<dbReference type="PANTHER" id="PTHR11228">
    <property type="entry name" value="RADICAL SAM DOMAIN PROTEIN"/>
    <property type="match status" value="1"/>
</dbReference>
<name>A0A2N9LK79_9BACT</name>
<dbReference type="Proteomes" id="UP000239735">
    <property type="component" value="Unassembled WGS sequence"/>
</dbReference>
<evidence type="ECO:0000256" key="1">
    <source>
        <dbReference type="ARBA" id="ARBA00001966"/>
    </source>
</evidence>
<gene>
    <name evidence="7" type="ORF">SBA5_400057</name>
</gene>
<dbReference type="SUPFAM" id="SSF102114">
    <property type="entry name" value="Radical SAM enzymes"/>
    <property type="match status" value="1"/>
</dbReference>
<dbReference type="SFLD" id="SFLDG01067">
    <property type="entry name" value="SPASM/twitch_domain_containing"/>
    <property type="match status" value="1"/>
</dbReference>
<organism evidence="7 8">
    <name type="scientific">Candidatus Sulfuritelmatomonas gaucii</name>
    <dbReference type="NCBI Taxonomy" id="2043161"/>
    <lineage>
        <taxon>Bacteria</taxon>
        <taxon>Pseudomonadati</taxon>
        <taxon>Acidobacteriota</taxon>
        <taxon>Terriglobia</taxon>
        <taxon>Terriglobales</taxon>
        <taxon>Acidobacteriaceae</taxon>
        <taxon>Candidatus Sulfuritelmatomonas</taxon>
    </lineage>
</organism>
<dbReference type="InterPro" id="IPR007197">
    <property type="entry name" value="rSAM"/>
</dbReference>
<evidence type="ECO:0000313" key="8">
    <source>
        <dbReference type="Proteomes" id="UP000239735"/>
    </source>
</evidence>
<evidence type="ECO:0000256" key="4">
    <source>
        <dbReference type="ARBA" id="ARBA00023004"/>
    </source>
</evidence>
<dbReference type="Pfam" id="PF04055">
    <property type="entry name" value="Radical_SAM"/>
    <property type="match status" value="1"/>
</dbReference>
<keyword evidence="2" id="KW-0949">S-adenosyl-L-methionine</keyword>
<dbReference type="Pfam" id="PF13186">
    <property type="entry name" value="SPASM"/>
    <property type="match status" value="1"/>
</dbReference>
<dbReference type="InterPro" id="IPR023885">
    <property type="entry name" value="4Fe4S-binding_SPASM_dom"/>
</dbReference>
<dbReference type="GO" id="GO:0051536">
    <property type="term" value="F:iron-sulfur cluster binding"/>
    <property type="evidence" value="ECO:0007669"/>
    <property type="project" value="UniProtKB-KW"/>
</dbReference>
<evidence type="ECO:0000256" key="3">
    <source>
        <dbReference type="ARBA" id="ARBA00022723"/>
    </source>
</evidence>
<comment type="cofactor">
    <cofactor evidence="1">
        <name>[4Fe-4S] cluster</name>
        <dbReference type="ChEBI" id="CHEBI:49883"/>
    </cofactor>
</comment>
<keyword evidence="3" id="KW-0479">Metal-binding</keyword>
<dbReference type="GO" id="GO:0046872">
    <property type="term" value="F:metal ion binding"/>
    <property type="evidence" value="ECO:0007669"/>
    <property type="project" value="UniProtKB-KW"/>
</dbReference>
<dbReference type="InterPro" id="IPR058240">
    <property type="entry name" value="rSAM_sf"/>
</dbReference>
<feature type="domain" description="Radical SAM core" evidence="6">
    <location>
        <begin position="21"/>
        <end position="237"/>
    </location>
</feature>
<keyword evidence="4" id="KW-0408">Iron</keyword>
<dbReference type="PANTHER" id="PTHR11228:SF7">
    <property type="entry name" value="PQQA PEPTIDE CYCLASE"/>
    <property type="match status" value="1"/>
</dbReference>
<reference evidence="8" key="1">
    <citation type="submission" date="2018-02" db="EMBL/GenBank/DDBJ databases">
        <authorList>
            <person name="Hausmann B."/>
        </authorList>
    </citation>
    <scope>NUCLEOTIDE SEQUENCE [LARGE SCALE GENOMIC DNA]</scope>
    <source>
        <strain evidence="8">Peat soil MAG SbA5</strain>
    </source>
</reference>